<feature type="transmembrane region" description="Helical" evidence="14">
    <location>
        <begin position="74"/>
        <end position="95"/>
    </location>
</feature>
<evidence type="ECO:0000256" key="12">
    <source>
        <dbReference type="ARBA" id="ARBA00023251"/>
    </source>
</evidence>
<keyword evidence="11 14" id="KW-0472">Membrane</keyword>
<dbReference type="GO" id="GO:0015297">
    <property type="term" value="F:antiporter activity"/>
    <property type="evidence" value="ECO:0007669"/>
    <property type="project" value="UniProtKB-KW"/>
</dbReference>
<dbReference type="PROSITE" id="PS50850">
    <property type="entry name" value="MFS"/>
    <property type="match status" value="1"/>
</dbReference>
<evidence type="ECO:0000256" key="6">
    <source>
        <dbReference type="ARBA" id="ARBA00022475"/>
    </source>
</evidence>
<dbReference type="AlphaFoldDB" id="A0A222WQF9"/>
<dbReference type="PRINTS" id="PR01036">
    <property type="entry name" value="TCRTETB"/>
</dbReference>
<feature type="transmembrane region" description="Helical" evidence="14">
    <location>
        <begin position="342"/>
        <end position="369"/>
    </location>
</feature>
<dbReference type="GO" id="GO:1902600">
    <property type="term" value="P:proton transmembrane transport"/>
    <property type="evidence" value="ECO:0007669"/>
    <property type="project" value="UniProtKB-KW"/>
</dbReference>
<evidence type="ECO:0000256" key="3">
    <source>
        <dbReference type="ARBA" id="ARBA00007520"/>
    </source>
</evidence>
<dbReference type="PANTHER" id="PTHR23501">
    <property type="entry name" value="MAJOR FACILITATOR SUPERFAMILY"/>
    <property type="match status" value="1"/>
</dbReference>
<evidence type="ECO:0000256" key="7">
    <source>
        <dbReference type="ARBA" id="ARBA00022692"/>
    </source>
</evidence>
<sequence length="452" mass="48099">MAGSNSKSIVWLSFLAFFSVLNETIFNVSLPDIATQFSIAPSSANWVNTSFILTFAIGTAVYGKLSDLYGTKKLLLFGLWIYGIGSFMGILFHLWYPGVLAARLIQGAGVSAVPALIMVIIARYIDAEHQGKAFGMVGSMVACGEGIGPVIGGGITEYLHWSMLFLLPMMTLLTIPFFMRMMPDETSKRGKTDIIGASLLSGGIVAFTLFTTAYHWGFLVVCVLLFTAFGLRIRHAEQPFIEPDLFGKRTFIVGVLTGSLLLGTVAGYVSMTPYLMKEVHQLPTSLIGIGVLFPGTVSVVLFGIVGGVLVDKLGTVFTMLLGLCMIGASFLAVSLFPDRTPWLVSGTMVLIFGGLSFVKTVISASVAGALGSEDSGSGMGLLNFACFLAEGIGVATVGGLLTKSWLAFPLLPTVTDVDAFHYSNLMLILIAALVMGGIGFLMQTASHTNRPK</sequence>
<evidence type="ECO:0000313" key="17">
    <source>
        <dbReference type="Proteomes" id="UP000214666"/>
    </source>
</evidence>
<dbReference type="SUPFAM" id="SSF103473">
    <property type="entry name" value="MFS general substrate transporter"/>
    <property type="match status" value="1"/>
</dbReference>
<feature type="transmembrane region" description="Helical" evidence="14">
    <location>
        <begin position="158"/>
        <end position="178"/>
    </location>
</feature>
<evidence type="ECO:0000256" key="11">
    <source>
        <dbReference type="ARBA" id="ARBA00023136"/>
    </source>
</evidence>
<dbReference type="Proteomes" id="UP000214666">
    <property type="component" value="Chromosome"/>
</dbReference>
<evidence type="ECO:0000256" key="8">
    <source>
        <dbReference type="ARBA" id="ARBA00022781"/>
    </source>
</evidence>
<feature type="domain" description="Major facilitator superfamily (MFS) profile" evidence="15">
    <location>
        <begin position="8"/>
        <end position="449"/>
    </location>
</feature>
<keyword evidence="17" id="KW-1185">Reference proteome</keyword>
<evidence type="ECO:0000256" key="9">
    <source>
        <dbReference type="ARBA" id="ARBA00022989"/>
    </source>
</evidence>
<dbReference type="GO" id="GO:0046677">
    <property type="term" value="P:response to antibiotic"/>
    <property type="evidence" value="ECO:0007669"/>
    <property type="project" value="UniProtKB-KW"/>
</dbReference>
<name>A0A222WQF9_9BACL</name>
<evidence type="ECO:0000256" key="14">
    <source>
        <dbReference type="SAM" id="Phobius"/>
    </source>
</evidence>
<dbReference type="InterPro" id="IPR011701">
    <property type="entry name" value="MFS"/>
</dbReference>
<comment type="function">
    <text evidence="1">Resistance to tetracycline by an active tetracycline efflux. This is an energy-dependent process that decreases the accumulation of the antibiotic in whole cells. This protein functions as a metal-tetracycline/H(+) antiporter.</text>
</comment>
<feature type="transmembrane region" description="Helical" evidence="14">
    <location>
        <begin position="421"/>
        <end position="442"/>
    </location>
</feature>
<protein>
    <recommendedName>
        <fullName evidence="13">Tetracycline resistance protein</fullName>
    </recommendedName>
</protein>
<feature type="transmembrane region" description="Helical" evidence="14">
    <location>
        <begin position="316"/>
        <end position="336"/>
    </location>
</feature>
<keyword evidence="4" id="KW-0813">Transport</keyword>
<dbReference type="RefSeq" id="WP_167383807.1">
    <property type="nucleotide sequence ID" value="NZ_CP020028.1"/>
</dbReference>
<dbReference type="KEGG" id="pkb:B4V02_16015"/>
<dbReference type="PANTHER" id="PTHR23501:SF188">
    <property type="entry name" value="TETRACYCLINE RESISTANCE PROTEIN"/>
    <property type="match status" value="1"/>
</dbReference>
<evidence type="ECO:0000256" key="5">
    <source>
        <dbReference type="ARBA" id="ARBA00022449"/>
    </source>
</evidence>
<feature type="transmembrane region" description="Helical" evidence="14">
    <location>
        <begin position="190"/>
        <end position="207"/>
    </location>
</feature>
<keyword evidence="8" id="KW-0375">Hydrogen ion transport</keyword>
<evidence type="ECO:0000256" key="13">
    <source>
        <dbReference type="ARBA" id="ARBA00040630"/>
    </source>
</evidence>
<comment type="subcellular location">
    <subcellularLocation>
        <location evidence="2">Cell membrane</location>
        <topology evidence="2">Multi-pass membrane protein</topology>
    </subcellularLocation>
</comment>
<evidence type="ECO:0000256" key="4">
    <source>
        <dbReference type="ARBA" id="ARBA00022448"/>
    </source>
</evidence>
<feature type="transmembrane region" description="Helical" evidence="14">
    <location>
        <begin position="213"/>
        <end position="231"/>
    </location>
</feature>
<evidence type="ECO:0000256" key="2">
    <source>
        <dbReference type="ARBA" id="ARBA00004651"/>
    </source>
</evidence>
<comment type="similarity">
    <text evidence="3">Belongs to the major facilitator superfamily. TCR/Tet family.</text>
</comment>
<dbReference type="Pfam" id="PF07690">
    <property type="entry name" value="MFS_1"/>
    <property type="match status" value="1"/>
</dbReference>
<evidence type="ECO:0000313" key="16">
    <source>
        <dbReference type="EMBL" id="ASR48094.1"/>
    </source>
</evidence>
<keyword evidence="7 14" id="KW-0812">Transmembrane</keyword>
<dbReference type="InterPro" id="IPR020846">
    <property type="entry name" value="MFS_dom"/>
</dbReference>
<keyword evidence="5" id="KW-0050">Antiport</keyword>
<keyword evidence="12" id="KW-0046">Antibiotic resistance</keyword>
<keyword evidence="9 14" id="KW-1133">Transmembrane helix</keyword>
<gene>
    <name evidence="16" type="ORF">B4V02_16015</name>
</gene>
<proteinExistence type="inferred from homology"/>
<dbReference type="EMBL" id="CP020028">
    <property type="protein sequence ID" value="ASR48094.1"/>
    <property type="molecule type" value="Genomic_DNA"/>
</dbReference>
<evidence type="ECO:0000256" key="10">
    <source>
        <dbReference type="ARBA" id="ARBA00023065"/>
    </source>
</evidence>
<feature type="transmembrane region" description="Helical" evidence="14">
    <location>
        <begin position="133"/>
        <end position="152"/>
    </location>
</feature>
<reference evidence="16 17" key="1">
    <citation type="submission" date="2017-03" db="EMBL/GenBank/DDBJ databases">
        <title>Complete genome sequence of Paenibacillus Kribbensis producing bioflocculants.</title>
        <authorList>
            <person name="Lee H.-G."/>
            <person name="Oh H.-M."/>
        </authorList>
    </citation>
    <scope>NUCLEOTIDE SEQUENCE [LARGE SCALE GENOMIC DNA]</scope>
    <source>
        <strain evidence="16 17">AM49</strain>
    </source>
</reference>
<feature type="transmembrane region" description="Helical" evidence="14">
    <location>
        <begin position="101"/>
        <end position="121"/>
    </location>
</feature>
<accession>A0A222WQF9</accession>
<keyword evidence="6" id="KW-1003">Cell membrane</keyword>
<dbReference type="GO" id="GO:0005886">
    <property type="term" value="C:plasma membrane"/>
    <property type="evidence" value="ECO:0007669"/>
    <property type="project" value="UniProtKB-SubCell"/>
</dbReference>
<keyword evidence="10" id="KW-0406">Ion transport</keyword>
<dbReference type="Gene3D" id="1.20.1720.10">
    <property type="entry name" value="Multidrug resistance protein D"/>
    <property type="match status" value="2"/>
</dbReference>
<feature type="transmembrane region" description="Helical" evidence="14">
    <location>
        <begin position="286"/>
        <end position="309"/>
    </location>
</feature>
<feature type="transmembrane region" description="Helical" evidence="14">
    <location>
        <begin position="381"/>
        <end position="401"/>
    </location>
</feature>
<evidence type="ECO:0000259" key="15">
    <source>
        <dbReference type="PROSITE" id="PS50850"/>
    </source>
</evidence>
<evidence type="ECO:0000256" key="1">
    <source>
        <dbReference type="ARBA" id="ARBA00003279"/>
    </source>
</evidence>
<feature type="transmembrane region" description="Helical" evidence="14">
    <location>
        <begin position="46"/>
        <end position="62"/>
    </location>
</feature>
<organism evidence="16 17">
    <name type="scientific">Paenibacillus kribbensis</name>
    <dbReference type="NCBI Taxonomy" id="172713"/>
    <lineage>
        <taxon>Bacteria</taxon>
        <taxon>Bacillati</taxon>
        <taxon>Bacillota</taxon>
        <taxon>Bacilli</taxon>
        <taxon>Bacillales</taxon>
        <taxon>Paenibacillaceae</taxon>
        <taxon>Paenibacillus</taxon>
    </lineage>
</organism>
<dbReference type="InterPro" id="IPR036259">
    <property type="entry name" value="MFS_trans_sf"/>
</dbReference>
<feature type="transmembrane region" description="Helical" evidence="14">
    <location>
        <begin position="251"/>
        <end position="271"/>
    </location>
</feature>